<name>A0ABU2BUM0_9ACTN</name>
<comment type="caution">
    <text evidence="2">The sequence shown here is derived from an EMBL/GenBank/DDBJ whole genome shotgun (WGS) entry which is preliminary data.</text>
</comment>
<accession>A0ABU2BUM0</accession>
<dbReference type="EMBL" id="JAVDYG010000001">
    <property type="protein sequence ID" value="MDR7361054.1"/>
    <property type="molecule type" value="Genomic_DNA"/>
</dbReference>
<evidence type="ECO:0000313" key="2">
    <source>
        <dbReference type="EMBL" id="MDR7361054.1"/>
    </source>
</evidence>
<protein>
    <submittedName>
        <fullName evidence="2">Small metal-binding protein</fullName>
    </submittedName>
</protein>
<keyword evidence="3" id="KW-1185">Reference proteome</keyword>
<evidence type="ECO:0000313" key="3">
    <source>
        <dbReference type="Proteomes" id="UP001183648"/>
    </source>
</evidence>
<feature type="compositionally biased region" description="Basic and acidic residues" evidence="1">
    <location>
        <begin position="36"/>
        <end position="53"/>
    </location>
</feature>
<proteinExistence type="predicted"/>
<evidence type="ECO:0000256" key="1">
    <source>
        <dbReference type="SAM" id="MobiDB-lite"/>
    </source>
</evidence>
<dbReference type="RefSeq" id="WP_310298449.1">
    <property type="nucleotide sequence ID" value="NZ_BAAAPS010000002.1"/>
</dbReference>
<dbReference type="Proteomes" id="UP001183648">
    <property type="component" value="Unassembled WGS sequence"/>
</dbReference>
<feature type="region of interest" description="Disordered" evidence="1">
    <location>
        <begin position="36"/>
        <end position="55"/>
    </location>
</feature>
<dbReference type="Pfam" id="PF06348">
    <property type="entry name" value="DUF1059"/>
    <property type="match status" value="1"/>
</dbReference>
<reference evidence="2 3" key="1">
    <citation type="submission" date="2023-07" db="EMBL/GenBank/DDBJ databases">
        <title>Sequencing the genomes of 1000 actinobacteria strains.</title>
        <authorList>
            <person name="Klenk H.-P."/>
        </authorList>
    </citation>
    <scope>NUCLEOTIDE SEQUENCE [LARGE SCALE GENOMIC DNA]</scope>
    <source>
        <strain evidence="2 3">DSM 19426</strain>
    </source>
</reference>
<sequence>MKTMTCRELGGPCDLEHRGETADEVIKAQDAHLKEAEKAGDTAHQPARDEMKGRWRHPKRSMGWYTQVKRDFAGLPEA</sequence>
<dbReference type="InterPro" id="IPR009409">
    <property type="entry name" value="DUF1059"/>
</dbReference>
<gene>
    <name evidence="2" type="ORF">J2S63_000607</name>
</gene>
<organism evidence="2 3">
    <name type="scientific">Nocardioides marmoribigeumensis</name>
    <dbReference type="NCBI Taxonomy" id="433649"/>
    <lineage>
        <taxon>Bacteria</taxon>
        <taxon>Bacillati</taxon>
        <taxon>Actinomycetota</taxon>
        <taxon>Actinomycetes</taxon>
        <taxon>Propionibacteriales</taxon>
        <taxon>Nocardioidaceae</taxon>
        <taxon>Nocardioides</taxon>
    </lineage>
</organism>